<dbReference type="RefSeq" id="WP_079639382.1">
    <property type="nucleotide sequence ID" value="NZ_FUYP01000018.1"/>
</dbReference>
<dbReference type="Proteomes" id="UP000190044">
    <property type="component" value="Unassembled WGS sequence"/>
</dbReference>
<dbReference type="Gene3D" id="2.60.120.10">
    <property type="entry name" value="Jelly Rolls"/>
    <property type="match status" value="1"/>
</dbReference>
<evidence type="ECO:0000313" key="3">
    <source>
        <dbReference type="Proteomes" id="UP000190044"/>
    </source>
</evidence>
<sequence length="106" mass="11291">MSAPIADRGPALPAGARAYRRIGPFGADDIPAGLLRRHDLKEGAWGLLTVLAGSIRFRWDDEEGGSRVLKAGDTVLIPPCVPHHLEREGAVTIEIDFCAHSAPEAA</sequence>
<accession>A0A1T5E337</accession>
<feature type="domain" description="TehB/YeaR-like" evidence="1">
    <location>
        <begin position="23"/>
        <end position="90"/>
    </location>
</feature>
<dbReference type="SUPFAM" id="SSF51197">
    <property type="entry name" value="Clavaminate synthase-like"/>
    <property type="match status" value="1"/>
</dbReference>
<name>A0A1T5E337_9SPHN</name>
<dbReference type="Pfam" id="PF09313">
    <property type="entry name" value="TehB-like"/>
    <property type="match status" value="1"/>
</dbReference>
<dbReference type="InterPro" id="IPR015392">
    <property type="entry name" value="TehB/YeaR-like_dom"/>
</dbReference>
<evidence type="ECO:0000259" key="1">
    <source>
        <dbReference type="Pfam" id="PF09313"/>
    </source>
</evidence>
<gene>
    <name evidence="2" type="ORF">SAMN06295937_101852</name>
</gene>
<reference evidence="3" key="1">
    <citation type="submission" date="2017-02" db="EMBL/GenBank/DDBJ databases">
        <authorList>
            <person name="Varghese N."/>
            <person name="Submissions S."/>
        </authorList>
    </citation>
    <scope>NUCLEOTIDE SEQUENCE [LARGE SCALE GENOMIC DNA]</scope>
    <source>
        <strain evidence="3">R11H</strain>
    </source>
</reference>
<dbReference type="AlphaFoldDB" id="A0A1T5E337"/>
<proteinExistence type="predicted"/>
<protein>
    <submittedName>
        <fullName evidence="2">Uncharacterized protein, possibly involved in tellurite resistance</fullName>
    </submittedName>
</protein>
<organism evidence="2 3">
    <name type="scientific">Sphingopyxis flava</name>
    <dbReference type="NCBI Taxonomy" id="1507287"/>
    <lineage>
        <taxon>Bacteria</taxon>
        <taxon>Pseudomonadati</taxon>
        <taxon>Pseudomonadota</taxon>
        <taxon>Alphaproteobacteria</taxon>
        <taxon>Sphingomonadales</taxon>
        <taxon>Sphingomonadaceae</taxon>
        <taxon>Sphingopyxis</taxon>
    </lineage>
</organism>
<keyword evidence="3" id="KW-1185">Reference proteome</keyword>
<dbReference type="EMBL" id="FUYP01000018">
    <property type="protein sequence ID" value="SKB78315.1"/>
    <property type="molecule type" value="Genomic_DNA"/>
</dbReference>
<evidence type="ECO:0000313" key="2">
    <source>
        <dbReference type="EMBL" id="SKB78315.1"/>
    </source>
</evidence>
<dbReference type="OrthoDB" id="7282222at2"/>
<dbReference type="InterPro" id="IPR014710">
    <property type="entry name" value="RmlC-like_jellyroll"/>
</dbReference>